<dbReference type="InterPro" id="IPR011331">
    <property type="entry name" value="Ribosomal_eL37/eL43"/>
</dbReference>
<dbReference type="GO" id="GO:0003735">
    <property type="term" value="F:structural constituent of ribosome"/>
    <property type="evidence" value="ECO:0007669"/>
    <property type="project" value="InterPro"/>
</dbReference>
<keyword evidence="2 9" id="KW-0479">Metal-binding</keyword>
<keyword evidence="6 9" id="KW-0694">RNA-binding</keyword>
<evidence type="ECO:0000256" key="7">
    <source>
        <dbReference type="ARBA" id="ARBA00022980"/>
    </source>
</evidence>
<dbReference type="InterPro" id="IPR011332">
    <property type="entry name" value="Ribosomal_zn-bd"/>
</dbReference>
<dbReference type="GO" id="GO:0022625">
    <property type="term" value="C:cytosolic large ribosomal subunit"/>
    <property type="evidence" value="ECO:0007669"/>
    <property type="project" value="TreeGrafter"/>
</dbReference>
<dbReference type="AlphaFoldDB" id="A0A1W0E518"/>
<dbReference type="Gene3D" id="2.20.25.30">
    <property type="match status" value="1"/>
</dbReference>
<dbReference type="Proteomes" id="UP000192758">
    <property type="component" value="Unassembled WGS sequence"/>
</dbReference>
<dbReference type="PANTHER" id="PTHR10768">
    <property type="entry name" value="60S RIBOSOMAL PROTEIN L37"/>
    <property type="match status" value="1"/>
</dbReference>
<sequence>MSKGTPSMGKRHKRNHLLCPRCGNMSYHKQQRKCASCAYPEAKKRTRASEKAKRRLHGKAKYIKKQILKSKTGFRQHPIIMEMHENAK</sequence>
<gene>
    <name evidence="10" type="ORF">EHP00_1425</name>
</gene>
<evidence type="ECO:0000256" key="5">
    <source>
        <dbReference type="ARBA" id="ARBA00022833"/>
    </source>
</evidence>
<comment type="similarity">
    <text evidence="1 9">Belongs to the eukaryotic ribosomal protein eL37 family.</text>
</comment>
<dbReference type="STRING" id="646526.A0A1W0E518"/>
<dbReference type="GO" id="GO:0006412">
    <property type="term" value="P:translation"/>
    <property type="evidence" value="ECO:0007669"/>
    <property type="project" value="InterPro"/>
</dbReference>
<organism evidence="10 11">
    <name type="scientific">Ecytonucleospora hepatopenaei</name>
    <dbReference type="NCBI Taxonomy" id="646526"/>
    <lineage>
        <taxon>Eukaryota</taxon>
        <taxon>Fungi</taxon>
        <taxon>Fungi incertae sedis</taxon>
        <taxon>Microsporidia</taxon>
        <taxon>Enterocytozoonidae</taxon>
        <taxon>Ecytonucleospora</taxon>
    </lineage>
</organism>
<dbReference type="Pfam" id="PF01907">
    <property type="entry name" value="Ribosomal_L37e"/>
    <property type="match status" value="1"/>
</dbReference>
<dbReference type="OrthoDB" id="10259236at2759"/>
<protein>
    <recommendedName>
        <fullName evidence="9">Ribosomal protein L37</fullName>
    </recommendedName>
</protein>
<evidence type="ECO:0000256" key="9">
    <source>
        <dbReference type="RuleBase" id="RU000576"/>
    </source>
</evidence>
<keyword evidence="8 9" id="KW-0687">Ribonucleoprotein</keyword>
<comment type="function">
    <text evidence="9">Component of the large ribosomal subunit. The ribosome is a large ribonucleoprotein complex responsible for the synthesis of proteins in the cell.</text>
</comment>
<name>A0A1W0E518_9MICR</name>
<evidence type="ECO:0000256" key="1">
    <source>
        <dbReference type="ARBA" id="ARBA00009805"/>
    </source>
</evidence>
<evidence type="ECO:0000313" key="10">
    <source>
        <dbReference type="EMBL" id="OQS54355.1"/>
    </source>
</evidence>
<dbReference type="InterPro" id="IPR018267">
    <property type="entry name" value="Ribosomal_eL37_CS"/>
</dbReference>
<keyword evidence="3 9" id="KW-0699">rRNA-binding</keyword>
<evidence type="ECO:0000256" key="4">
    <source>
        <dbReference type="ARBA" id="ARBA00022771"/>
    </source>
</evidence>
<reference evidence="10 11" key="1">
    <citation type="journal article" date="2017" name="Environ. Microbiol.">
        <title>Decay of the glycolytic pathway and adaptation to intranuclear parasitism within Enterocytozoonidae microsporidia.</title>
        <authorList>
            <person name="Wiredu Boakye D."/>
            <person name="Jaroenlak P."/>
            <person name="Prachumwat A."/>
            <person name="Williams T.A."/>
            <person name="Bateman K.S."/>
            <person name="Itsathitphaisarn O."/>
            <person name="Sritunyalucksana K."/>
            <person name="Paszkiewicz K.H."/>
            <person name="Moore K.A."/>
            <person name="Stentiford G.D."/>
            <person name="Williams B.A."/>
        </authorList>
    </citation>
    <scope>NUCLEOTIDE SEQUENCE [LARGE SCALE GENOMIC DNA]</scope>
    <source>
        <strain evidence="10 11">TH1</strain>
    </source>
</reference>
<evidence type="ECO:0000313" key="11">
    <source>
        <dbReference type="Proteomes" id="UP000192758"/>
    </source>
</evidence>
<dbReference type="PROSITE" id="PS01077">
    <property type="entry name" value="RIBOSOMAL_L37E"/>
    <property type="match status" value="1"/>
</dbReference>
<dbReference type="GO" id="GO:0019843">
    <property type="term" value="F:rRNA binding"/>
    <property type="evidence" value="ECO:0007669"/>
    <property type="project" value="UniProtKB-KW"/>
</dbReference>
<dbReference type="PANTHER" id="PTHR10768:SF0">
    <property type="entry name" value="RIBOSOMAL PROTEIN L37"/>
    <property type="match status" value="1"/>
</dbReference>
<dbReference type="EMBL" id="MNPJ01000020">
    <property type="protein sequence ID" value="OQS54355.1"/>
    <property type="molecule type" value="Genomic_DNA"/>
</dbReference>
<dbReference type="GO" id="GO:0008270">
    <property type="term" value="F:zinc ion binding"/>
    <property type="evidence" value="ECO:0007669"/>
    <property type="project" value="UniProtKB-KW"/>
</dbReference>
<dbReference type="InterPro" id="IPR001569">
    <property type="entry name" value="Ribosomal_eL37"/>
</dbReference>
<evidence type="ECO:0000256" key="3">
    <source>
        <dbReference type="ARBA" id="ARBA00022730"/>
    </source>
</evidence>
<keyword evidence="4" id="KW-0863">Zinc-finger</keyword>
<keyword evidence="11" id="KW-1185">Reference proteome</keyword>
<evidence type="ECO:0000256" key="8">
    <source>
        <dbReference type="ARBA" id="ARBA00023274"/>
    </source>
</evidence>
<evidence type="ECO:0000256" key="2">
    <source>
        <dbReference type="ARBA" id="ARBA00022723"/>
    </source>
</evidence>
<accession>A0A1W0E518</accession>
<evidence type="ECO:0000256" key="6">
    <source>
        <dbReference type="ARBA" id="ARBA00022884"/>
    </source>
</evidence>
<comment type="caution">
    <text evidence="10">The sequence shown here is derived from an EMBL/GenBank/DDBJ whole genome shotgun (WGS) entry which is preliminary data.</text>
</comment>
<proteinExistence type="inferred from homology"/>
<keyword evidence="5 9" id="KW-0862">Zinc</keyword>
<dbReference type="SUPFAM" id="SSF57829">
    <property type="entry name" value="Zn-binding ribosomal proteins"/>
    <property type="match status" value="1"/>
</dbReference>
<keyword evidence="7 9" id="KW-0689">Ribosomal protein</keyword>
<dbReference type="VEuPathDB" id="MicrosporidiaDB:EHP00_1425"/>